<evidence type="ECO:0000256" key="4">
    <source>
        <dbReference type="ARBA" id="ARBA00023316"/>
    </source>
</evidence>
<sequence>MISSSASATPASRNITHIAQLLADHFPSSAGPRPRASQRPVYWQIRPECNPKPCSMIPRSTRLPGLQAGALILATLLGGCATRAPAPSPEPLACPKPAPCPACPVCPKPEAPPATLTAPAAEPLQAADWSALEGWRDDDHAAAWPALRESCTVLGSRPGWQAVCTAAASLGEKVSPAIARQFFEDRFLPWTVVNPDGGREGLVTGYYEPLIKGSRERSQRYRWPVHGVPADMLTIDLGEQYPELKNMRLRGRLEGNRVVPYYSRGELEQRGAGVPAPVLLWAEDAIDLFFLQVQGSGRVELPDGQRVRVGYADHNGHPYNSIGRWLIAQGELTLDKASMDGIKAWARRNPQRLSELLNANPSYVFFRELPQTGGGPIGALGVPLTDQRSIAVDPRSIPLGAPVFLSTTYPLSDRPLRRLMLAQDTGGAIKGAVRADFFWGFGPEAGARAGRMRQQGRMWVLLPRGMQPPKP</sequence>
<organism evidence="7 8">
    <name type="scientific">Thauera sedimentorum</name>
    <dbReference type="NCBI Taxonomy" id="2767595"/>
    <lineage>
        <taxon>Bacteria</taxon>
        <taxon>Pseudomonadati</taxon>
        <taxon>Pseudomonadota</taxon>
        <taxon>Betaproteobacteria</taxon>
        <taxon>Rhodocyclales</taxon>
        <taxon>Zoogloeaceae</taxon>
        <taxon>Thauera</taxon>
    </lineage>
</organism>
<dbReference type="SUPFAM" id="SSF50685">
    <property type="entry name" value="Barwin-like endoglucanases"/>
    <property type="match status" value="1"/>
</dbReference>
<gene>
    <name evidence="7" type="ORF">IFO67_16115</name>
</gene>
<evidence type="ECO:0000256" key="2">
    <source>
        <dbReference type="ARBA" id="ARBA00012587"/>
    </source>
</evidence>
<dbReference type="CDD" id="cd14668">
    <property type="entry name" value="mlta_B"/>
    <property type="match status" value="1"/>
</dbReference>
<keyword evidence="8" id="KW-1185">Reference proteome</keyword>
<dbReference type="Proteomes" id="UP000603602">
    <property type="component" value="Unassembled WGS sequence"/>
</dbReference>
<dbReference type="InterPro" id="IPR010611">
    <property type="entry name" value="3D_dom"/>
</dbReference>
<dbReference type="InterPro" id="IPR036908">
    <property type="entry name" value="RlpA-like_sf"/>
</dbReference>
<dbReference type="PANTHER" id="PTHR30124">
    <property type="entry name" value="MEMBRANE-BOUND LYTIC MUREIN TRANSGLYCOSYLASE A"/>
    <property type="match status" value="1"/>
</dbReference>
<dbReference type="InterPro" id="IPR026044">
    <property type="entry name" value="MltA"/>
</dbReference>
<dbReference type="PANTHER" id="PTHR30124:SF0">
    <property type="entry name" value="MEMBRANE-BOUND LYTIC MUREIN TRANSGLYCOSYLASE A"/>
    <property type="match status" value="1"/>
</dbReference>
<protein>
    <recommendedName>
        <fullName evidence="2">peptidoglycan lytic exotransglycosylase</fullName>
        <ecNumber evidence="2">4.2.2.n1</ecNumber>
    </recommendedName>
    <alternativeName>
        <fullName evidence="5">Murein hydrolase A</fullName>
    </alternativeName>
</protein>
<dbReference type="PIRSF" id="PIRSF019422">
    <property type="entry name" value="MltA"/>
    <property type="match status" value="1"/>
</dbReference>
<evidence type="ECO:0000313" key="7">
    <source>
        <dbReference type="EMBL" id="MBD8504416.1"/>
    </source>
</evidence>
<dbReference type="Pfam" id="PF03562">
    <property type="entry name" value="MltA"/>
    <property type="match status" value="1"/>
</dbReference>
<feature type="domain" description="Lytic transglycosylase MltA" evidence="6">
    <location>
        <begin position="210"/>
        <end position="367"/>
    </location>
</feature>
<name>A0ABR9BE18_9RHOO</name>
<evidence type="ECO:0000259" key="6">
    <source>
        <dbReference type="SMART" id="SM00925"/>
    </source>
</evidence>
<dbReference type="Pfam" id="PF06725">
    <property type="entry name" value="3D"/>
    <property type="match status" value="1"/>
</dbReference>
<proteinExistence type="predicted"/>
<keyword evidence="3" id="KW-0456">Lyase</keyword>
<dbReference type="Gene3D" id="2.40.40.10">
    <property type="entry name" value="RlpA-like domain"/>
    <property type="match status" value="1"/>
</dbReference>
<reference evidence="8" key="1">
    <citation type="submission" date="2023-07" db="EMBL/GenBank/DDBJ databases">
        <title>Thauera sp. CAU 1555 isolated from sand of Yaerae Beach.</title>
        <authorList>
            <person name="Kim W."/>
        </authorList>
    </citation>
    <scope>NUCLEOTIDE SEQUENCE [LARGE SCALE GENOMIC DNA]</scope>
    <source>
        <strain evidence="8">CAU 1555</strain>
    </source>
</reference>
<accession>A0ABR9BE18</accession>
<comment type="caution">
    <text evidence="7">The sequence shown here is derived from an EMBL/GenBank/DDBJ whole genome shotgun (WGS) entry which is preliminary data.</text>
</comment>
<evidence type="ECO:0000256" key="3">
    <source>
        <dbReference type="ARBA" id="ARBA00023239"/>
    </source>
</evidence>
<dbReference type="EMBL" id="JACYTO010000002">
    <property type="protein sequence ID" value="MBD8504416.1"/>
    <property type="molecule type" value="Genomic_DNA"/>
</dbReference>
<evidence type="ECO:0000313" key="8">
    <source>
        <dbReference type="Proteomes" id="UP000603602"/>
    </source>
</evidence>
<keyword evidence="4" id="KW-0961">Cell wall biogenesis/degradation</keyword>
<dbReference type="SMART" id="SM00925">
    <property type="entry name" value="MltA"/>
    <property type="match status" value="1"/>
</dbReference>
<evidence type="ECO:0000256" key="1">
    <source>
        <dbReference type="ARBA" id="ARBA00001420"/>
    </source>
</evidence>
<dbReference type="CDD" id="cd14485">
    <property type="entry name" value="mltA_like_LT_A"/>
    <property type="match status" value="1"/>
</dbReference>
<comment type="catalytic activity">
    <reaction evidence="1">
        <text>Exolytic cleavage of the (1-&gt;4)-beta-glycosidic linkage between N-acetylmuramic acid (MurNAc) and N-acetylglucosamine (GlcNAc) residues in peptidoglycan, from either the reducing or the non-reducing ends of the peptidoglycan chains, with concomitant formation of a 1,6-anhydrobond in the MurNAc residue.</text>
        <dbReference type="EC" id="4.2.2.n1"/>
    </reaction>
</comment>
<dbReference type="InterPro" id="IPR005300">
    <property type="entry name" value="MltA_B"/>
</dbReference>
<dbReference type="Gene3D" id="2.40.240.50">
    <property type="entry name" value="Barwin-like endoglucanases"/>
    <property type="match status" value="1"/>
</dbReference>
<evidence type="ECO:0000256" key="5">
    <source>
        <dbReference type="ARBA" id="ARBA00030918"/>
    </source>
</evidence>
<dbReference type="EC" id="4.2.2.n1" evidence="2"/>